<dbReference type="EMBL" id="JBHSTE010000002">
    <property type="protein sequence ID" value="MFC6332413.1"/>
    <property type="molecule type" value="Genomic_DNA"/>
</dbReference>
<evidence type="ECO:0000313" key="1">
    <source>
        <dbReference type="EMBL" id="MFC6332413.1"/>
    </source>
</evidence>
<protein>
    <submittedName>
        <fullName evidence="1">Uncharacterized protein</fullName>
    </submittedName>
</protein>
<dbReference type="Proteomes" id="UP001596233">
    <property type="component" value="Unassembled WGS sequence"/>
</dbReference>
<dbReference type="RefSeq" id="WP_379232750.1">
    <property type="nucleotide sequence ID" value="NZ_JBHSTE010000002.1"/>
</dbReference>
<keyword evidence="2" id="KW-1185">Reference proteome</keyword>
<sequence length="79" mass="8639">MHIHIHNQQIKVGEIEVIDVSASANLQIGDNNQVLLYSSLEAPPSGIQIGPFPPLNPYGYMDSGLVTVPYRVKRNKAPS</sequence>
<comment type="caution">
    <text evidence="1">The sequence shown here is derived from an EMBL/GenBank/DDBJ whole genome shotgun (WGS) entry which is preliminary data.</text>
</comment>
<gene>
    <name evidence="1" type="ORF">ACFP56_07225</name>
</gene>
<name>A0ABW1V1T2_9BACL</name>
<organism evidence="1 2">
    <name type="scientific">Paenibacillus septentrionalis</name>
    <dbReference type="NCBI Taxonomy" id="429342"/>
    <lineage>
        <taxon>Bacteria</taxon>
        <taxon>Bacillati</taxon>
        <taxon>Bacillota</taxon>
        <taxon>Bacilli</taxon>
        <taxon>Bacillales</taxon>
        <taxon>Paenibacillaceae</taxon>
        <taxon>Paenibacillus</taxon>
    </lineage>
</organism>
<reference evidence="2" key="1">
    <citation type="journal article" date="2019" name="Int. J. Syst. Evol. Microbiol.">
        <title>The Global Catalogue of Microorganisms (GCM) 10K type strain sequencing project: providing services to taxonomists for standard genome sequencing and annotation.</title>
        <authorList>
            <consortium name="The Broad Institute Genomics Platform"/>
            <consortium name="The Broad Institute Genome Sequencing Center for Infectious Disease"/>
            <person name="Wu L."/>
            <person name="Ma J."/>
        </authorList>
    </citation>
    <scope>NUCLEOTIDE SEQUENCE [LARGE SCALE GENOMIC DNA]</scope>
    <source>
        <strain evidence="2">PCU 280</strain>
    </source>
</reference>
<evidence type="ECO:0000313" key="2">
    <source>
        <dbReference type="Proteomes" id="UP001596233"/>
    </source>
</evidence>
<proteinExistence type="predicted"/>
<accession>A0ABW1V1T2</accession>